<evidence type="ECO:0000259" key="2">
    <source>
        <dbReference type="PROSITE" id="PS50206"/>
    </source>
</evidence>
<protein>
    <recommendedName>
        <fullName evidence="2">Rhodanese domain-containing protein</fullName>
    </recommendedName>
</protein>
<name>A0A8H3ZC70_VENIN</name>
<dbReference type="GO" id="GO:0004725">
    <property type="term" value="F:protein tyrosine phosphatase activity"/>
    <property type="evidence" value="ECO:0007669"/>
    <property type="project" value="TreeGrafter"/>
</dbReference>
<dbReference type="AlphaFoldDB" id="A0A8H3ZC70"/>
<sequence>MTSIPLDSPWDPNYPIAQNQNPASLTRQDILSMLSSGQKSGEDFMLIDLRREDHVGGAIQGSINIPAQTLYPTIPALYSLFSNAGVKSVVWFCGSSQHRGFRAAAWFDDYIQSRGNEEMRSFRLHEGIKGWATGGAEFTERMDGYVKEAWD</sequence>
<proteinExistence type="predicted"/>
<dbReference type="InterPro" id="IPR001763">
    <property type="entry name" value="Rhodanese-like_dom"/>
</dbReference>
<dbReference type="Gene3D" id="3.40.250.10">
    <property type="entry name" value="Rhodanese-like domain"/>
    <property type="match status" value="1"/>
</dbReference>
<dbReference type="EMBL" id="WNWS01000023">
    <property type="protein sequence ID" value="KAE9986996.1"/>
    <property type="molecule type" value="Genomic_DNA"/>
</dbReference>
<evidence type="ECO:0000313" key="4">
    <source>
        <dbReference type="Proteomes" id="UP000447873"/>
    </source>
</evidence>
<gene>
    <name evidence="3" type="ORF">EG328_004128</name>
</gene>
<dbReference type="Proteomes" id="UP000447873">
    <property type="component" value="Unassembled WGS sequence"/>
</dbReference>
<feature type="domain" description="Rhodanese" evidence="2">
    <location>
        <begin position="40"/>
        <end position="140"/>
    </location>
</feature>
<dbReference type="SUPFAM" id="SSF52821">
    <property type="entry name" value="Rhodanese/Cell cycle control phosphatase"/>
    <property type="match status" value="1"/>
</dbReference>
<feature type="region of interest" description="Disordered" evidence="1">
    <location>
        <begin position="1"/>
        <end position="20"/>
    </location>
</feature>
<reference evidence="3 4" key="1">
    <citation type="submission" date="2018-12" db="EMBL/GenBank/DDBJ databases">
        <title>Venturia inaequalis Genome Resource.</title>
        <authorList>
            <person name="Lichtner F.J."/>
        </authorList>
    </citation>
    <scope>NUCLEOTIDE SEQUENCE [LARGE SCALE GENOMIC DNA]</scope>
    <source>
        <strain evidence="3 4">120213</strain>
    </source>
</reference>
<comment type="caution">
    <text evidence="3">The sequence shown here is derived from an EMBL/GenBank/DDBJ whole genome shotgun (WGS) entry which is preliminary data.</text>
</comment>
<dbReference type="PROSITE" id="PS50206">
    <property type="entry name" value="RHODANESE_3"/>
    <property type="match status" value="1"/>
</dbReference>
<evidence type="ECO:0000313" key="3">
    <source>
        <dbReference type="EMBL" id="KAE9986996.1"/>
    </source>
</evidence>
<dbReference type="GO" id="GO:0005634">
    <property type="term" value="C:nucleus"/>
    <property type="evidence" value="ECO:0007669"/>
    <property type="project" value="TreeGrafter"/>
</dbReference>
<dbReference type="InterPro" id="IPR036873">
    <property type="entry name" value="Rhodanese-like_dom_sf"/>
</dbReference>
<dbReference type="PANTHER" id="PTHR10828:SF50">
    <property type="entry name" value="REDUCTASE (ARC2), PUTATIVE (AFU_ORTHOLOGUE AFUA_6G13400)-RELATED"/>
    <property type="match status" value="1"/>
</dbReference>
<organism evidence="3 4">
    <name type="scientific">Venturia inaequalis</name>
    <name type="common">Apple scab fungus</name>
    <dbReference type="NCBI Taxonomy" id="5025"/>
    <lineage>
        <taxon>Eukaryota</taxon>
        <taxon>Fungi</taxon>
        <taxon>Dikarya</taxon>
        <taxon>Ascomycota</taxon>
        <taxon>Pezizomycotina</taxon>
        <taxon>Dothideomycetes</taxon>
        <taxon>Pleosporomycetidae</taxon>
        <taxon>Venturiales</taxon>
        <taxon>Venturiaceae</taxon>
        <taxon>Venturia</taxon>
    </lineage>
</organism>
<dbReference type="PANTHER" id="PTHR10828">
    <property type="entry name" value="M-PHASE INDUCER PHOSPHATASE DUAL SPECIFICITY PHOSPHATASE CDC25"/>
    <property type="match status" value="1"/>
</dbReference>
<dbReference type="GO" id="GO:0005737">
    <property type="term" value="C:cytoplasm"/>
    <property type="evidence" value="ECO:0007669"/>
    <property type="project" value="TreeGrafter"/>
</dbReference>
<accession>A0A8H3ZC70</accession>
<evidence type="ECO:0000256" key="1">
    <source>
        <dbReference type="SAM" id="MobiDB-lite"/>
    </source>
</evidence>